<dbReference type="Gene3D" id="2.40.260.10">
    <property type="entry name" value="Sortase"/>
    <property type="match status" value="1"/>
</dbReference>
<dbReference type="NCBIfam" id="NF033745">
    <property type="entry name" value="class_C_sortase"/>
    <property type="match status" value="1"/>
</dbReference>
<accession>C4FGU7</accession>
<dbReference type="Pfam" id="PF04203">
    <property type="entry name" value="Sortase"/>
    <property type="match status" value="1"/>
</dbReference>
<proteinExistence type="predicted"/>
<dbReference type="HOGENOM" id="CLU_045680_1_3_11"/>
<dbReference type="STRING" id="1683.Bang102_002855"/>
<sequence length="317" mass="34894">MTPVTPSFEQLVDVAKEYRAYARMRRRLRVMYAVAGILIAVAMVCTVVPLLMQYASQTSMSVSASSVEQQVRLWPESRIDDELRAARAYNRDLVRSGQPVLGAQADPFSNGERLSSQSAQDQRYGRLLNEGHGIMGRVSIPKISVDLPIYHGTGDKQLSLGSGHLYGTSLPVGGNNTHAVITGHRGMVQAQMFTRLDEMREGDFIYISTMNRTLAYEVDRITVIEPTDTSQLRIVPGQDRLTLMTCTPYGINSHRLLVSGHRVSMPVPAPDPTDLHDGRTVGAWVCGSVLLCGWGGIVAVRRRKRTPEGPPRHAAQA</sequence>
<gene>
    <name evidence="4" type="ORF">BIFANG_03575</name>
</gene>
<dbReference type="CDD" id="cd05827">
    <property type="entry name" value="Sortase_C"/>
    <property type="match status" value="1"/>
</dbReference>
<dbReference type="GO" id="GO:0016787">
    <property type="term" value="F:hydrolase activity"/>
    <property type="evidence" value="ECO:0007669"/>
    <property type="project" value="UniProtKB-KW"/>
</dbReference>
<dbReference type="KEGG" id="bang:BBAG_0155"/>
<keyword evidence="3" id="KW-0472">Membrane</keyword>
<name>C4FGU7_9BIFI</name>
<evidence type="ECO:0000256" key="2">
    <source>
        <dbReference type="PIRSR" id="PIRSR605754-1"/>
    </source>
</evidence>
<evidence type="ECO:0000313" key="5">
    <source>
        <dbReference type="Proteomes" id="UP000006408"/>
    </source>
</evidence>
<feature type="active site" description="Acyl-thioester intermediate" evidence="2">
    <location>
        <position position="246"/>
    </location>
</feature>
<dbReference type="NCBIfam" id="TIGR01076">
    <property type="entry name" value="sortase_fam"/>
    <property type="match status" value="1"/>
</dbReference>
<keyword evidence="3" id="KW-1133">Transmembrane helix</keyword>
<feature type="transmembrane region" description="Helical" evidence="3">
    <location>
        <begin position="30"/>
        <end position="52"/>
    </location>
</feature>
<dbReference type="EMBL" id="ABYS02000012">
    <property type="protein sequence ID" value="EEP20489.1"/>
    <property type="molecule type" value="Genomic_DNA"/>
</dbReference>
<dbReference type="RefSeq" id="WP_003827387.1">
    <property type="nucleotide sequence ID" value="NZ_AP012322.1"/>
</dbReference>
<feature type="active site" description="Acyl-thioester intermediate" evidence="2">
    <location>
        <position position="184"/>
    </location>
</feature>
<evidence type="ECO:0000256" key="3">
    <source>
        <dbReference type="SAM" id="Phobius"/>
    </source>
</evidence>
<evidence type="ECO:0000256" key="1">
    <source>
        <dbReference type="ARBA" id="ARBA00022801"/>
    </source>
</evidence>
<dbReference type="SUPFAM" id="SSF63817">
    <property type="entry name" value="Sortase"/>
    <property type="match status" value="1"/>
</dbReference>
<keyword evidence="1" id="KW-0378">Hydrolase</keyword>
<protein>
    <submittedName>
        <fullName evidence="4">Sortase family protein</fullName>
    </submittedName>
</protein>
<dbReference type="Proteomes" id="UP000006408">
    <property type="component" value="Unassembled WGS sequence"/>
</dbReference>
<keyword evidence="3" id="KW-0812">Transmembrane</keyword>
<dbReference type="InterPro" id="IPR005754">
    <property type="entry name" value="Sortase"/>
</dbReference>
<dbReference type="PATRIC" id="fig|518635.17.peg.161"/>
<dbReference type="InterPro" id="IPR042002">
    <property type="entry name" value="Sortase_C"/>
</dbReference>
<dbReference type="GeneID" id="42864513"/>
<comment type="caution">
    <text evidence="4">The sequence shown here is derived from an EMBL/GenBank/DDBJ whole genome shotgun (WGS) entry which is preliminary data.</text>
</comment>
<organism evidence="4 5">
    <name type="scientific">Bifidobacterium angulatum DSM 20098 = JCM 7096</name>
    <dbReference type="NCBI Taxonomy" id="518635"/>
    <lineage>
        <taxon>Bacteria</taxon>
        <taxon>Bacillati</taxon>
        <taxon>Actinomycetota</taxon>
        <taxon>Actinomycetes</taxon>
        <taxon>Bifidobacteriales</taxon>
        <taxon>Bifidobacteriaceae</taxon>
        <taxon>Bifidobacterium</taxon>
    </lineage>
</organism>
<dbReference type="InterPro" id="IPR023365">
    <property type="entry name" value="Sortase_dom-sf"/>
</dbReference>
<reference evidence="4" key="1">
    <citation type="submission" date="2009-04" db="EMBL/GenBank/DDBJ databases">
        <authorList>
            <person name="Weinstock G."/>
            <person name="Sodergren E."/>
            <person name="Clifton S."/>
            <person name="Fulton L."/>
            <person name="Fulton B."/>
            <person name="Courtney L."/>
            <person name="Fronick C."/>
            <person name="Harrison M."/>
            <person name="Strong C."/>
            <person name="Farmer C."/>
            <person name="Delahaunty K."/>
            <person name="Markovic C."/>
            <person name="Hall O."/>
            <person name="Minx P."/>
            <person name="Tomlinson C."/>
            <person name="Mitreva M."/>
            <person name="Nelson J."/>
            <person name="Hou S."/>
            <person name="Wollam A."/>
            <person name="Pepin K.H."/>
            <person name="Johnson M."/>
            <person name="Bhonagiri V."/>
            <person name="Nash W.E."/>
            <person name="Warren W."/>
            <person name="Chinwalla A."/>
            <person name="Mardis E.R."/>
            <person name="Wilson R.K."/>
        </authorList>
    </citation>
    <scope>NUCLEOTIDE SEQUENCE [LARGE SCALE GENOMIC DNA]</scope>
    <source>
        <strain evidence="4">DSM 20098</strain>
    </source>
</reference>
<dbReference type="AlphaFoldDB" id="C4FGU7"/>
<dbReference type="eggNOG" id="COG3764">
    <property type="taxonomic scope" value="Bacteria"/>
</dbReference>
<keyword evidence="5" id="KW-1185">Reference proteome</keyword>
<evidence type="ECO:0000313" key="4">
    <source>
        <dbReference type="EMBL" id="EEP20489.1"/>
    </source>
</evidence>